<sequence length="227" mass="25922">MENKIKIAYIFSFIYGYINSLGFIIMNGLFFTFMSGNSVRLGVNIGELNLGTGFRYFSLFLFLIFGAFIGDIIFSYYRKTGMFILLVLELFLFMTAVIFSLRHNAWVVFIPLGIAMGIQNIVNLLIGNSLIGRSFISGIVFNLGIAFSRILQKKSEWGIIRIYLNTWLLFILGAVLGTIILENSNLCISLILITIVYAYAALMIFRVWKSDKRFLVRMKKNKSKFVV</sequence>
<evidence type="ECO:0000313" key="2">
    <source>
        <dbReference type="EMBL" id="ACZ08345.1"/>
    </source>
</evidence>
<feature type="transmembrane region" description="Helical" evidence="1">
    <location>
        <begin position="81"/>
        <end position="99"/>
    </location>
</feature>
<name>D1AHW1_SEBTE</name>
<dbReference type="AlphaFoldDB" id="D1AHW1"/>
<dbReference type="PANTHER" id="PTHR37314:SF4">
    <property type="entry name" value="UPF0700 TRANSMEMBRANE PROTEIN YOAK"/>
    <property type="match status" value="1"/>
</dbReference>
<evidence type="ECO:0000256" key="1">
    <source>
        <dbReference type="SAM" id="Phobius"/>
    </source>
</evidence>
<evidence type="ECO:0008006" key="4">
    <source>
        <dbReference type="Google" id="ProtNLM"/>
    </source>
</evidence>
<feature type="transmembrane region" description="Helical" evidence="1">
    <location>
        <begin position="7"/>
        <end position="34"/>
    </location>
</feature>
<dbReference type="KEGG" id="str:Sterm_1483"/>
<dbReference type="HOGENOM" id="CLU_090911_1_0_0"/>
<evidence type="ECO:0000313" key="3">
    <source>
        <dbReference type="Proteomes" id="UP000000845"/>
    </source>
</evidence>
<dbReference type="Proteomes" id="UP000000845">
    <property type="component" value="Chromosome"/>
</dbReference>
<keyword evidence="3" id="KW-1185">Reference proteome</keyword>
<proteinExistence type="predicted"/>
<accession>D1AHW1</accession>
<keyword evidence="1" id="KW-0812">Transmembrane</keyword>
<feature type="transmembrane region" description="Helical" evidence="1">
    <location>
        <begin position="187"/>
        <end position="208"/>
    </location>
</feature>
<dbReference type="RefSeq" id="WP_012860941.1">
    <property type="nucleotide sequence ID" value="NC_013517.1"/>
</dbReference>
<reference evidence="3" key="1">
    <citation type="submission" date="2009-09" db="EMBL/GenBank/DDBJ databases">
        <title>The complete chromosome of Sebaldella termitidis ATCC 33386.</title>
        <authorList>
            <consortium name="US DOE Joint Genome Institute (JGI-PGF)"/>
            <person name="Lucas S."/>
            <person name="Copeland A."/>
            <person name="Lapidus A."/>
            <person name="Glavina del Rio T."/>
            <person name="Dalin E."/>
            <person name="Tice H."/>
            <person name="Bruce D."/>
            <person name="Goodwin L."/>
            <person name="Pitluck S."/>
            <person name="Kyrpides N."/>
            <person name="Mavromatis K."/>
            <person name="Ivanova N."/>
            <person name="Mikhailova N."/>
            <person name="Sims D."/>
            <person name="Meincke L."/>
            <person name="Brettin T."/>
            <person name="Detter J.C."/>
            <person name="Han C."/>
            <person name="Larimer F."/>
            <person name="Land M."/>
            <person name="Hauser L."/>
            <person name="Markowitz V."/>
            <person name="Cheng J.F."/>
            <person name="Hugenholtz P."/>
            <person name="Woyke T."/>
            <person name="Wu D."/>
            <person name="Eisen J.A."/>
        </authorList>
    </citation>
    <scope>NUCLEOTIDE SEQUENCE [LARGE SCALE GENOMIC DNA]</scope>
    <source>
        <strain evidence="3">ATCC 33386 / NCTC 11300</strain>
    </source>
</reference>
<dbReference type="EMBL" id="CP001739">
    <property type="protein sequence ID" value="ACZ08345.1"/>
    <property type="molecule type" value="Genomic_DNA"/>
</dbReference>
<dbReference type="InterPro" id="IPR010699">
    <property type="entry name" value="DUF1275"/>
</dbReference>
<organism evidence="2 3">
    <name type="scientific">Sebaldella termitidis (strain ATCC 33386 / NCTC 11300)</name>
    <dbReference type="NCBI Taxonomy" id="526218"/>
    <lineage>
        <taxon>Bacteria</taxon>
        <taxon>Fusobacteriati</taxon>
        <taxon>Fusobacteriota</taxon>
        <taxon>Fusobacteriia</taxon>
        <taxon>Fusobacteriales</taxon>
        <taxon>Leptotrichiaceae</taxon>
        <taxon>Sebaldella</taxon>
    </lineage>
</organism>
<dbReference type="eggNOG" id="COG3619">
    <property type="taxonomic scope" value="Bacteria"/>
</dbReference>
<protein>
    <recommendedName>
        <fullName evidence="4">DUF1275 domain-containing protein</fullName>
    </recommendedName>
</protein>
<dbReference type="Pfam" id="PF06912">
    <property type="entry name" value="DUF1275"/>
    <property type="match status" value="1"/>
</dbReference>
<gene>
    <name evidence="2" type="ordered locus">Sterm_1483</name>
</gene>
<dbReference type="PANTHER" id="PTHR37314">
    <property type="entry name" value="SLR0142 PROTEIN"/>
    <property type="match status" value="1"/>
</dbReference>
<reference evidence="2 3" key="2">
    <citation type="journal article" date="2010" name="Stand. Genomic Sci.">
        <title>Complete genome sequence of Sebaldella termitidis type strain (NCTC 11300).</title>
        <authorList>
            <person name="Harmon-Smith M."/>
            <person name="Celia L."/>
            <person name="Chertkov O."/>
            <person name="Lapidus A."/>
            <person name="Copeland A."/>
            <person name="Glavina Del Rio T."/>
            <person name="Nolan M."/>
            <person name="Lucas S."/>
            <person name="Tice H."/>
            <person name="Cheng J.F."/>
            <person name="Han C."/>
            <person name="Detter J.C."/>
            <person name="Bruce D."/>
            <person name="Goodwin L."/>
            <person name="Pitluck S."/>
            <person name="Pati A."/>
            <person name="Liolios K."/>
            <person name="Ivanova N."/>
            <person name="Mavromatis K."/>
            <person name="Mikhailova N."/>
            <person name="Chen A."/>
            <person name="Palaniappan K."/>
            <person name="Land M."/>
            <person name="Hauser L."/>
            <person name="Chang Y.J."/>
            <person name="Jeffries C.D."/>
            <person name="Brettin T."/>
            <person name="Goker M."/>
            <person name="Beck B."/>
            <person name="Bristow J."/>
            <person name="Eisen J.A."/>
            <person name="Markowitz V."/>
            <person name="Hugenholtz P."/>
            <person name="Kyrpides N.C."/>
            <person name="Klenk H.P."/>
            <person name="Chen F."/>
        </authorList>
    </citation>
    <scope>NUCLEOTIDE SEQUENCE [LARGE SCALE GENOMIC DNA]</scope>
    <source>
        <strain evidence="3">ATCC 33386 / NCTC 11300</strain>
    </source>
</reference>
<keyword evidence="1" id="KW-0472">Membrane</keyword>
<feature type="transmembrane region" description="Helical" evidence="1">
    <location>
        <begin position="162"/>
        <end position="181"/>
    </location>
</feature>
<feature type="transmembrane region" description="Helical" evidence="1">
    <location>
        <begin position="105"/>
        <end position="126"/>
    </location>
</feature>
<keyword evidence="1" id="KW-1133">Transmembrane helix</keyword>
<feature type="transmembrane region" description="Helical" evidence="1">
    <location>
        <begin position="54"/>
        <end position="74"/>
    </location>
</feature>